<dbReference type="EMBL" id="JAOQIO010000001">
    <property type="protein sequence ID" value="MCU6790629.1"/>
    <property type="molecule type" value="Genomic_DNA"/>
</dbReference>
<name>A0ABT2UAF0_9BACL</name>
<evidence type="ECO:0000313" key="4">
    <source>
        <dbReference type="EMBL" id="MCU6790629.1"/>
    </source>
</evidence>
<dbReference type="PANTHER" id="PTHR37836">
    <property type="entry name" value="LMO1036 PROTEIN"/>
    <property type="match status" value="1"/>
</dbReference>
<dbReference type="InterPro" id="IPR013783">
    <property type="entry name" value="Ig-like_fold"/>
</dbReference>
<dbReference type="InterPro" id="IPR032260">
    <property type="entry name" value="DUF5060"/>
</dbReference>
<dbReference type="InterPro" id="IPR041239">
    <property type="entry name" value="DUF5605"/>
</dbReference>
<feature type="domain" description="DUF5605" evidence="3">
    <location>
        <begin position="420"/>
        <end position="489"/>
    </location>
</feature>
<evidence type="ECO:0000313" key="5">
    <source>
        <dbReference type="Proteomes" id="UP001652445"/>
    </source>
</evidence>
<dbReference type="Gene3D" id="2.60.40.10">
    <property type="entry name" value="Immunoglobulins"/>
    <property type="match status" value="1"/>
</dbReference>
<reference evidence="4 5" key="1">
    <citation type="submission" date="2022-09" db="EMBL/GenBank/DDBJ databases">
        <authorList>
            <person name="Han X.L."/>
            <person name="Wang Q."/>
            <person name="Lu T."/>
        </authorList>
    </citation>
    <scope>NUCLEOTIDE SEQUENCE [LARGE SCALE GENOMIC DNA]</scope>
    <source>
        <strain evidence="4 5">WQ 127069</strain>
    </source>
</reference>
<comment type="caution">
    <text evidence="4">The sequence shown here is derived from an EMBL/GenBank/DDBJ whole genome shotgun (WGS) entry which is preliminary data.</text>
</comment>
<evidence type="ECO:0000259" key="2">
    <source>
        <dbReference type="Pfam" id="PF16586"/>
    </source>
</evidence>
<dbReference type="SUPFAM" id="SSF51445">
    <property type="entry name" value="(Trans)glycosidases"/>
    <property type="match status" value="1"/>
</dbReference>
<organism evidence="4 5">
    <name type="scientific">Paenibacillus baimaensis</name>
    <dbReference type="NCBI Taxonomy" id="2982185"/>
    <lineage>
        <taxon>Bacteria</taxon>
        <taxon>Bacillati</taxon>
        <taxon>Bacillota</taxon>
        <taxon>Bacilli</taxon>
        <taxon>Bacillales</taxon>
        <taxon>Paenibacillaceae</taxon>
        <taxon>Paenibacillus</taxon>
    </lineage>
</organism>
<dbReference type="Gene3D" id="3.20.20.80">
    <property type="entry name" value="Glycosidases"/>
    <property type="match status" value="1"/>
</dbReference>
<proteinExistence type="predicted"/>
<sequence>MKSSQLASSTVKIECWSFIELSLEGPIDGNPFMDVHLQAKFQHKQRVIDVDGFYDGNGVYKIRFMPDTEGEWTYSVSSNIAVLNGSAGGFVCSAASVGNHGPVHVGDTDRFAYADGTTYRPYGTTCYVWTHQEEALQEQTLQSLSHSPFNKIRMCVFPKRYSFNTNEPEHFPFVGSKTDGFDWTRFNPLYFARLEQRIGELQRLGIEADLILFHPYDNGQWGFDRMDAETDEFYLRYVIARLSAFRNIWWSLANEFDFMKEKKLDDWDRFFRIVQESDPYQHLRSIHNGTKMYDPTHLTIYDHTKPWVTHASMQYWELSPTTAWRKLYRKPIVVDECCYEGNLPQRWGNITGEDMTARMWDGFMRGGYVGHGETFLHPDEIVWWSKGGQLYGDSPARIAFLRQIFDASPEGITPIETFRDAPTLGIEGAYYLQYFGVHRPAYRELPLPEESCFQIEVIDTWNMTITALTGVYSGLTRVNMPATPYIALRAYRVERVGN</sequence>
<dbReference type="PANTHER" id="PTHR37836:SF2">
    <property type="entry name" value="DUF4038 DOMAIN-CONTAINING PROTEIN"/>
    <property type="match status" value="1"/>
</dbReference>
<dbReference type="Pfam" id="PF16586">
    <property type="entry name" value="DUF5060"/>
    <property type="match status" value="1"/>
</dbReference>
<dbReference type="Proteomes" id="UP001652445">
    <property type="component" value="Unassembled WGS sequence"/>
</dbReference>
<evidence type="ECO:0000259" key="1">
    <source>
        <dbReference type="Pfam" id="PF13204"/>
    </source>
</evidence>
<feature type="domain" description="DUF5060" evidence="2">
    <location>
        <begin position="13"/>
        <end position="79"/>
    </location>
</feature>
<dbReference type="RefSeq" id="WP_262682114.1">
    <property type="nucleotide sequence ID" value="NZ_JAOQIO010000001.1"/>
</dbReference>
<evidence type="ECO:0000259" key="3">
    <source>
        <dbReference type="Pfam" id="PF18310"/>
    </source>
</evidence>
<accession>A0ABT2UAF0</accession>
<protein>
    <submittedName>
        <fullName evidence="4">DUF5060 domain-containing protein</fullName>
    </submittedName>
</protein>
<feature type="domain" description="Apiosidase-like catalytic" evidence="1">
    <location>
        <begin position="122"/>
        <end position="371"/>
    </location>
</feature>
<dbReference type="InterPro" id="IPR017853">
    <property type="entry name" value="GH"/>
</dbReference>
<dbReference type="Gene3D" id="2.60.40.3950">
    <property type="match status" value="1"/>
</dbReference>
<dbReference type="Pfam" id="PF18310">
    <property type="entry name" value="DUF5605"/>
    <property type="match status" value="1"/>
</dbReference>
<gene>
    <name evidence="4" type="ORF">OB236_00675</name>
</gene>
<keyword evidence="5" id="KW-1185">Reference proteome</keyword>
<dbReference type="Pfam" id="PF13204">
    <property type="entry name" value="Apiosidase"/>
    <property type="match status" value="1"/>
</dbReference>
<dbReference type="InterPro" id="IPR025277">
    <property type="entry name" value="Apiosidase-like_cat_dom"/>
</dbReference>